<dbReference type="GO" id="GO:0015194">
    <property type="term" value="F:L-serine transmembrane transporter activity"/>
    <property type="evidence" value="ECO:0007669"/>
    <property type="project" value="TreeGrafter"/>
</dbReference>
<dbReference type="PANTHER" id="PTHR22950:SF678">
    <property type="entry name" value="VACUOLAR AMINO ACID TRANSPORTER 5-RELATED"/>
    <property type="match status" value="1"/>
</dbReference>
<dbReference type="Pfam" id="PF01490">
    <property type="entry name" value="Aa_trans"/>
    <property type="match status" value="1"/>
</dbReference>
<keyword evidence="6" id="KW-0029">Amino-acid transport</keyword>
<keyword evidence="8 9" id="KW-0472">Membrane</keyword>
<feature type="transmembrane region" description="Helical" evidence="9">
    <location>
        <begin position="309"/>
        <end position="330"/>
    </location>
</feature>
<feature type="non-terminal residue" evidence="11">
    <location>
        <position position="439"/>
    </location>
</feature>
<dbReference type="GO" id="GO:0005290">
    <property type="term" value="F:L-histidine transmembrane transporter activity"/>
    <property type="evidence" value="ECO:0007669"/>
    <property type="project" value="TreeGrafter"/>
</dbReference>
<feature type="transmembrane region" description="Helical" evidence="9">
    <location>
        <begin position="272"/>
        <end position="297"/>
    </location>
</feature>
<evidence type="ECO:0000256" key="7">
    <source>
        <dbReference type="ARBA" id="ARBA00022989"/>
    </source>
</evidence>
<gene>
    <name evidence="11" type="ORF">AGERDE_LOCUS3397</name>
</gene>
<feature type="domain" description="Amino acid transporter transmembrane" evidence="10">
    <location>
        <begin position="47"/>
        <end position="437"/>
    </location>
</feature>
<feature type="transmembrane region" description="Helical" evidence="9">
    <location>
        <begin position="201"/>
        <end position="219"/>
    </location>
</feature>
<evidence type="ECO:0000256" key="9">
    <source>
        <dbReference type="SAM" id="Phobius"/>
    </source>
</evidence>
<evidence type="ECO:0000256" key="3">
    <source>
        <dbReference type="ARBA" id="ARBA00022448"/>
    </source>
</evidence>
<dbReference type="InterPro" id="IPR013057">
    <property type="entry name" value="AA_transpt_TM"/>
</dbReference>
<dbReference type="GO" id="GO:0000329">
    <property type="term" value="C:fungal-type vacuole membrane"/>
    <property type="evidence" value="ECO:0007669"/>
    <property type="project" value="TreeGrafter"/>
</dbReference>
<keyword evidence="3" id="KW-0813">Transport</keyword>
<evidence type="ECO:0000256" key="2">
    <source>
        <dbReference type="ARBA" id="ARBA00008066"/>
    </source>
</evidence>
<dbReference type="AlphaFoldDB" id="A0A9N8WGZ8"/>
<dbReference type="EMBL" id="CAJVPL010000331">
    <property type="protein sequence ID" value="CAG8484238.1"/>
    <property type="molecule type" value="Genomic_DNA"/>
</dbReference>
<dbReference type="GO" id="GO:0015189">
    <property type="term" value="F:L-lysine transmembrane transporter activity"/>
    <property type="evidence" value="ECO:0007669"/>
    <property type="project" value="TreeGrafter"/>
</dbReference>
<feature type="transmembrane region" description="Helical" evidence="9">
    <location>
        <begin position="239"/>
        <end position="260"/>
    </location>
</feature>
<evidence type="ECO:0000256" key="5">
    <source>
        <dbReference type="ARBA" id="ARBA00022692"/>
    </source>
</evidence>
<feature type="transmembrane region" description="Helical" evidence="9">
    <location>
        <begin position="172"/>
        <end position="189"/>
    </location>
</feature>
<dbReference type="OrthoDB" id="438545at2759"/>
<keyword evidence="4" id="KW-0926">Vacuole</keyword>
<evidence type="ECO:0000256" key="8">
    <source>
        <dbReference type="ARBA" id="ARBA00023136"/>
    </source>
</evidence>
<dbReference type="PANTHER" id="PTHR22950">
    <property type="entry name" value="AMINO ACID TRANSPORTER"/>
    <property type="match status" value="1"/>
</dbReference>
<name>A0A9N8WGZ8_9GLOM</name>
<accession>A0A9N8WGZ8</accession>
<evidence type="ECO:0000256" key="6">
    <source>
        <dbReference type="ARBA" id="ARBA00022970"/>
    </source>
</evidence>
<comment type="similarity">
    <text evidence="2">Belongs to the amino acid/polyamine transporter 2 family.</text>
</comment>
<dbReference type="GO" id="GO:0005313">
    <property type="term" value="F:L-glutamate transmembrane transporter activity"/>
    <property type="evidence" value="ECO:0007669"/>
    <property type="project" value="TreeGrafter"/>
</dbReference>
<keyword evidence="12" id="KW-1185">Reference proteome</keyword>
<keyword evidence="5 9" id="KW-0812">Transmembrane</keyword>
<dbReference type="Proteomes" id="UP000789831">
    <property type="component" value="Unassembled WGS sequence"/>
</dbReference>
<dbReference type="GO" id="GO:0061459">
    <property type="term" value="F:L-arginine transmembrane transporter activity"/>
    <property type="evidence" value="ECO:0007669"/>
    <property type="project" value="TreeGrafter"/>
</dbReference>
<feature type="transmembrane region" description="Helical" evidence="9">
    <location>
        <begin position="119"/>
        <end position="146"/>
    </location>
</feature>
<comment type="subcellular location">
    <subcellularLocation>
        <location evidence="1">Vacuole membrane</location>
        <topology evidence="1">Multi-pass membrane protein</topology>
    </subcellularLocation>
</comment>
<feature type="transmembrane region" description="Helical" evidence="9">
    <location>
        <begin position="402"/>
        <end position="426"/>
    </location>
</feature>
<evidence type="ECO:0000259" key="10">
    <source>
        <dbReference type="Pfam" id="PF01490"/>
    </source>
</evidence>
<evidence type="ECO:0000313" key="11">
    <source>
        <dbReference type="EMBL" id="CAG8484238.1"/>
    </source>
</evidence>
<feature type="transmembrane region" description="Helical" evidence="9">
    <location>
        <begin position="378"/>
        <end position="396"/>
    </location>
</feature>
<organism evidence="11 12">
    <name type="scientific">Ambispora gerdemannii</name>
    <dbReference type="NCBI Taxonomy" id="144530"/>
    <lineage>
        <taxon>Eukaryota</taxon>
        <taxon>Fungi</taxon>
        <taxon>Fungi incertae sedis</taxon>
        <taxon>Mucoromycota</taxon>
        <taxon>Glomeromycotina</taxon>
        <taxon>Glomeromycetes</taxon>
        <taxon>Archaeosporales</taxon>
        <taxon>Ambisporaceae</taxon>
        <taxon>Ambispora</taxon>
    </lineage>
</organism>
<reference evidence="11" key="1">
    <citation type="submission" date="2021-06" db="EMBL/GenBank/DDBJ databases">
        <authorList>
            <person name="Kallberg Y."/>
            <person name="Tangrot J."/>
            <person name="Rosling A."/>
        </authorList>
    </citation>
    <scope>NUCLEOTIDE SEQUENCE</scope>
    <source>
        <strain evidence="11">MT106</strain>
    </source>
</reference>
<evidence type="ECO:0000313" key="12">
    <source>
        <dbReference type="Proteomes" id="UP000789831"/>
    </source>
</evidence>
<keyword evidence="7 9" id="KW-1133">Transmembrane helix</keyword>
<proteinExistence type="inferred from homology"/>
<dbReference type="GO" id="GO:0005302">
    <property type="term" value="F:L-tyrosine transmembrane transporter activity"/>
    <property type="evidence" value="ECO:0007669"/>
    <property type="project" value="TreeGrafter"/>
</dbReference>
<comment type="caution">
    <text evidence="11">The sequence shown here is derived from an EMBL/GenBank/DDBJ whole genome shotgun (WGS) entry which is preliminary data.</text>
</comment>
<evidence type="ECO:0000256" key="1">
    <source>
        <dbReference type="ARBA" id="ARBA00004128"/>
    </source>
</evidence>
<feature type="transmembrane region" description="Helical" evidence="9">
    <location>
        <begin position="72"/>
        <end position="99"/>
    </location>
</feature>
<sequence length="439" mass="48357">MTKYSAINDEEPTLPTADNSLVNGSLDQARLLLDQEIEEDIGDPVGTASYFSCVINLANTVLGTGMLAMPGAIASVGLILGSFMIFFSALASGLGLYFLSRAAAHTEGRQSSFFAVSKLTYPTAAIWFDLAIAIKCFGVGVSYLIIVGDLMPQVILASAGEKLLIGSIFLDRRFWITVFMIIVVPLAFLKRLDSLRYTSLIAIFAVFYLVFIVIYHYLGPDFEAPPKEKVHLVKLSRKFFTNLPIFVFAFTCHQNIFSIYNELVDNSQRKVSSVIIGAIGTSSIIYQLIGIIGYLTFGDDVLPNVISQYKANTIVTIGRVAIVILVLFSYPLQAHPCRVSLDKTILSFSALRESNNVSTDNLLNEQRYKAALPSNQRYIIITTAILFSSYLLAMLVSKLDLVLAFVGSTGSTTISFILPGIFYYKIHKEDAWTKKKVLA</sequence>
<protein>
    <submittedName>
        <fullName evidence="11">12582_t:CDS:1</fullName>
    </submittedName>
</protein>
<evidence type="ECO:0000256" key="4">
    <source>
        <dbReference type="ARBA" id="ARBA00022554"/>
    </source>
</evidence>